<dbReference type="HOGENOM" id="CLU_114638_0_0_1"/>
<feature type="compositionally biased region" description="Basic and acidic residues" evidence="1">
    <location>
        <begin position="131"/>
        <end position="140"/>
    </location>
</feature>
<evidence type="ECO:0000313" key="3">
    <source>
        <dbReference type="Proteomes" id="UP000053424"/>
    </source>
</evidence>
<dbReference type="AlphaFoldDB" id="A0A0C3CAF1"/>
<feature type="compositionally biased region" description="Polar residues" evidence="1">
    <location>
        <begin position="111"/>
        <end position="127"/>
    </location>
</feature>
<reference evidence="3" key="2">
    <citation type="submission" date="2015-01" db="EMBL/GenBank/DDBJ databases">
        <title>Evolutionary Origins and Diversification of the Mycorrhizal Mutualists.</title>
        <authorList>
            <consortium name="DOE Joint Genome Institute"/>
            <consortium name="Mycorrhizal Genomics Consortium"/>
            <person name="Kohler A."/>
            <person name="Kuo A."/>
            <person name="Nagy L.G."/>
            <person name="Floudas D."/>
            <person name="Copeland A."/>
            <person name="Barry K.W."/>
            <person name="Cichocki N."/>
            <person name="Veneault-Fourrey C."/>
            <person name="LaButti K."/>
            <person name="Lindquist E.A."/>
            <person name="Lipzen A."/>
            <person name="Lundell T."/>
            <person name="Morin E."/>
            <person name="Murat C."/>
            <person name="Riley R."/>
            <person name="Ohm R."/>
            <person name="Sun H."/>
            <person name="Tunlid A."/>
            <person name="Henrissat B."/>
            <person name="Grigoriev I.V."/>
            <person name="Hibbett D.S."/>
            <person name="Martin F."/>
        </authorList>
    </citation>
    <scope>NUCLEOTIDE SEQUENCE [LARGE SCALE GENOMIC DNA]</scope>
    <source>
        <strain evidence="3">h7</strain>
    </source>
</reference>
<proteinExistence type="predicted"/>
<organism evidence="2 3">
    <name type="scientific">Hebeloma cylindrosporum</name>
    <dbReference type="NCBI Taxonomy" id="76867"/>
    <lineage>
        <taxon>Eukaryota</taxon>
        <taxon>Fungi</taxon>
        <taxon>Dikarya</taxon>
        <taxon>Basidiomycota</taxon>
        <taxon>Agaricomycotina</taxon>
        <taxon>Agaricomycetes</taxon>
        <taxon>Agaricomycetidae</taxon>
        <taxon>Agaricales</taxon>
        <taxon>Agaricineae</taxon>
        <taxon>Hymenogastraceae</taxon>
        <taxon>Hebeloma</taxon>
    </lineage>
</organism>
<evidence type="ECO:0000313" key="2">
    <source>
        <dbReference type="EMBL" id="KIM40576.1"/>
    </source>
</evidence>
<reference evidence="2 3" key="1">
    <citation type="submission" date="2014-04" db="EMBL/GenBank/DDBJ databases">
        <authorList>
            <consortium name="DOE Joint Genome Institute"/>
            <person name="Kuo A."/>
            <person name="Gay G."/>
            <person name="Dore J."/>
            <person name="Kohler A."/>
            <person name="Nagy L.G."/>
            <person name="Floudas D."/>
            <person name="Copeland A."/>
            <person name="Barry K.W."/>
            <person name="Cichocki N."/>
            <person name="Veneault-Fourrey C."/>
            <person name="LaButti K."/>
            <person name="Lindquist E.A."/>
            <person name="Lipzen A."/>
            <person name="Lundell T."/>
            <person name="Morin E."/>
            <person name="Murat C."/>
            <person name="Sun H."/>
            <person name="Tunlid A."/>
            <person name="Henrissat B."/>
            <person name="Grigoriev I.V."/>
            <person name="Hibbett D.S."/>
            <person name="Martin F."/>
            <person name="Nordberg H.P."/>
            <person name="Cantor M.N."/>
            <person name="Hua S.X."/>
        </authorList>
    </citation>
    <scope>NUCLEOTIDE SEQUENCE [LARGE SCALE GENOMIC DNA]</scope>
    <source>
        <strain evidence="3">h7</strain>
    </source>
</reference>
<sequence length="155" mass="16583">MTSTTTHSQASAESSGEGTSHTAFASEPDMPAQRHAGKVGLGPNYHAGPTLEDKVVGVKEEVLGKITHKPERIQHGHEVLTGEERRKKLTGEDEPNPFQDKSGDEEEQDQESIGSQTGMQSRISDTGGTRPGKDHAEVERAASVAPESSPKKDSE</sequence>
<feature type="compositionally biased region" description="Polar residues" evidence="1">
    <location>
        <begin position="1"/>
        <end position="23"/>
    </location>
</feature>
<dbReference type="OrthoDB" id="2500073at2759"/>
<protein>
    <submittedName>
        <fullName evidence="2">Uncharacterized protein</fullName>
    </submittedName>
</protein>
<feature type="region of interest" description="Disordered" evidence="1">
    <location>
        <begin position="1"/>
        <end position="155"/>
    </location>
</feature>
<feature type="compositionally biased region" description="Basic and acidic residues" evidence="1">
    <location>
        <begin position="51"/>
        <end position="91"/>
    </location>
</feature>
<evidence type="ECO:0000256" key="1">
    <source>
        <dbReference type="SAM" id="MobiDB-lite"/>
    </source>
</evidence>
<dbReference type="Proteomes" id="UP000053424">
    <property type="component" value="Unassembled WGS sequence"/>
</dbReference>
<name>A0A0C3CAF1_HEBCY</name>
<gene>
    <name evidence="2" type="ORF">M413DRAFT_446010</name>
</gene>
<accession>A0A0C3CAF1</accession>
<dbReference type="EMBL" id="KN831782">
    <property type="protein sequence ID" value="KIM40576.1"/>
    <property type="molecule type" value="Genomic_DNA"/>
</dbReference>
<keyword evidence="3" id="KW-1185">Reference proteome</keyword>
<dbReference type="STRING" id="686832.A0A0C3CAF1"/>